<evidence type="ECO:0000256" key="9">
    <source>
        <dbReference type="ARBA" id="ARBA00023136"/>
    </source>
</evidence>
<evidence type="ECO:0000256" key="8">
    <source>
        <dbReference type="ARBA" id="ARBA00022967"/>
    </source>
</evidence>
<keyword evidence="2" id="KW-0813">Transport</keyword>
<keyword evidence="9" id="KW-0472">Membrane</keyword>
<keyword evidence="8" id="KW-1278">Translocase</keyword>
<dbReference type="SUPFAM" id="SSF52540">
    <property type="entry name" value="P-loop containing nucleoside triphosphate hydrolases"/>
    <property type="match status" value="1"/>
</dbReference>
<dbReference type="RefSeq" id="WP_302079503.1">
    <property type="nucleotide sequence ID" value="NZ_JAUKWQ010000013.1"/>
</dbReference>
<evidence type="ECO:0000256" key="2">
    <source>
        <dbReference type="ARBA" id="ARBA00022448"/>
    </source>
</evidence>
<keyword evidence="7 13" id="KW-0067">ATP-binding</keyword>
<evidence type="ECO:0000259" key="11">
    <source>
        <dbReference type="PROSITE" id="PS50893"/>
    </source>
</evidence>
<dbReference type="InterPro" id="IPR011868">
    <property type="entry name" value="ModC_ABC_ATP-bd"/>
</dbReference>
<comment type="caution">
    <text evidence="13">The sequence shown here is derived from an EMBL/GenBank/DDBJ whole genome shotgun (WGS) entry which is preliminary data.</text>
</comment>
<name>A0ABT8T381_9HYPH</name>
<organism evidence="13 14">
    <name type="scientific">Rhizobium oryzicola</name>
    <dbReference type="NCBI Taxonomy" id="1232668"/>
    <lineage>
        <taxon>Bacteria</taxon>
        <taxon>Pseudomonadati</taxon>
        <taxon>Pseudomonadota</taxon>
        <taxon>Alphaproteobacteria</taxon>
        <taxon>Hyphomicrobiales</taxon>
        <taxon>Rhizobiaceae</taxon>
        <taxon>Rhizobium/Agrobacterium group</taxon>
        <taxon>Rhizobium</taxon>
    </lineage>
</organism>
<evidence type="ECO:0000256" key="1">
    <source>
        <dbReference type="ARBA" id="ARBA00005417"/>
    </source>
</evidence>
<dbReference type="PANTHER" id="PTHR43514:SF4">
    <property type="entry name" value="ABC TRANSPORTER I FAMILY MEMBER 10"/>
    <property type="match status" value="1"/>
</dbReference>
<gene>
    <name evidence="13" type="primary">modC</name>
    <name evidence="13" type="ORF">Q2T52_24270</name>
</gene>
<dbReference type="PROSITE" id="PS51866">
    <property type="entry name" value="MOP"/>
    <property type="match status" value="1"/>
</dbReference>
<accession>A0ABT8T381</accession>
<dbReference type="NCBIfam" id="TIGR02142">
    <property type="entry name" value="modC_ABC"/>
    <property type="match status" value="1"/>
</dbReference>
<dbReference type="InterPro" id="IPR027417">
    <property type="entry name" value="P-loop_NTPase"/>
</dbReference>
<dbReference type="InterPro" id="IPR003593">
    <property type="entry name" value="AAA+_ATPase"/>
</dbReference>
<dbReference type="Proteomes" id="UP001169006">
    <property type="component" value="Unassembled WGS sequence"/>
</dbReference>
<evidence type="ECO:0000256" key="7">
    <source>
        <dbReference type="ARBA" id="ARBA00022840"/>
    </source>
</evidence>
<keyword evidence="3" id="KW-1003">Cell membrane</keyword>
<dbReference type="SMART" id="SM00382">
    <property type="entry name" value="AAA"/>
    <property type="match status" value="1"/>
</dbReference>
<evidence type="ECO:0000313" key="14">
    <source>
        <dbReference type="Proteomes" id="UP001169006"/>
    </source>
</evidence>
<dbReference type="InterPro" id="IPR003439">
    <property type="entry name" value="ABC_transporter-like_ATP-bd"/>
</dbReference>
<dbReference type="PANTHER" id="PTHR43514">
    <property type="entry name" value="ABC TRANSPORTER I FAMILY MEMBER 10"/>
    <property type="match status" value="1"/>
</dbReference>
<dbReference type="InterPro" id="IPR004606">
    <property type="entry name" value="Mop_domain"/>
</dbReference>
<dbReference type="InterPro" id="IPR050334">
    <property type="entry name" value="Molybdenum_import_ModC"/>
</dbReference>
<keyword evidence="14" id="KW-1185">Reference proteome</keyword>
<reference evidence="13" key="2">
    <citation type="submission" date="2023-07" db="EMBL/GenBank/DDBJ databases">
        <authorList>
            <person name="Sun H."/>
        </authorList>
    </citation>
    <scope>NUCLEOTIDE SEQUENCE</scope>
    <source>
        <strain evidence="13">05753</strain>
    </source>
</reference>
<comment type="similarity">
    <text evidence="1">Belongs to the ABC transporter superfamily.</text>
</comment>
<evidence type="ECO:0000259" key="12">
    <source>
        <dbReference type="PROSITE" id="PS51866"/>
    </source>
</evidence>
<keyword evidence="6" id="KW-0547">Nucleotide-binding</keyword>
<dbReference type="PROSITE" id="PS00211">
    <property type="entry name" value="ABC_TRANSPORTER_1"/>
    <property type="match status" value="1"/>
</dbReference>
<evidence type="ECO:0000313" key="13">
    <source>
        <dbReference type="EMBL" id="MDO1585219.1"/>
    </source>
</evidence>
<evidence type="ECO:0000256" key="3">
    <source>
        <dbReference type="ARBA" id="ARBA00022475"/>
    </source>
</evidence>
<keyword evidence="5" id="KW-0997">Cell inner membrane</keyword>
<dbReference type="InterPro" id="IPR017871">
    <property type="entry name" value="ABC_transporter-like_CS"/>
</dbReference>
<dbReference type="PROSITE" id="PS50893">
    <property type="entry name" value="ABC_TRANSPORTER_2"/>
    <property type="match status" value="1"/>
</dbReference>
<dbReference type="EMBL" id="JAUKWQ010000013">
    <property type="protein sequence ID" value="MDO1585219.1"/>
    <property type="molecule type" value="Genomic_DNA"/>
</dbReference>
<dbReference type="InterPro" id="IPR008995">
    <property type="entry name" value="Mo/tungstate-bd_C_term_dom"/>
</dbReference>
<evidence type="ECO:0000256" key="6">
    <source>
        <dbReference type="ARBA" id="ARBA00022741"/>
    </source>
</evidence>
<dbReference type="SUPFAM" id="SSF50331">
    <property type="entry name" value="MOP-like"/>
    <property type="match status" value="1"/>
</dbReference>
<keyword evidence="4 10" id="KW-0500">Molybdenum</keyword>
<evidence type="ECO:0000256" key="10">
    <source>
        <dbReference type="PROSITE-ProRule" id="PRU01213"/>
    </source>
</evidence>
<evidence type="ECO:0000256" key="5">
    <source>
        <dbReference type="ARBA" id="ARBA00022519"/>
    </source>
</evidence>
<dbReference type="Pfam" id="PF03459">
    <property type="entry name" value="TOBE"/>
    <property type="match status" value="1"/>
</dbReference>
<proteinExistence type="inferred from homology"/>
<dbReference type="Gene3D" id="3.40.50.300">
    <property type="entry name" value="P-loop containing nucleotide triphosphate hydrolases"/>
    <property type="match status" value="1"/>
</dbReference>
<dbReference type="GO" id="GO:0005524">
    <property type="term" value="F:ATP binding"/>
    <property type="evidence" value="ECO:0007669"/>
    <property type="project" value="UniProtKB-KW"/>
</dbReference>
<protein>
    <submittedName>
        <fullName evidence="13">Molybdenum ABC transporter ATP-binding protein</fullName>
    </submittedName>
</protein>
<feature type="domain" description="ABC transporter" evidence="11">
    <location>
        <begin position="1"/>
        <end position="233"/>
    </location>
</feature>
<evidence type="ECO:0000256" key="4">
    <source>
        <dbReference type="ARBA" id="ARBA00022505"/>
    </source>
</evidence>
<sequence>MMLTVEARHRQGNFALDASFTAEGGVTAIFGRSGSGKSTLLRIIGGLLRPDSGRVALEDRLLLDTGARVSIPVHRRRFGHVFQEPRLFPHLSVRQNLNYGRWFAGLSADRSEFDRVVDLLGLGSLVDRRPGRLSGGEKQRVAIGRALLSSPRMLLMDEPLSALDDQRKAEILPFLERLRDDLKMPILYVSHSVPEVGRLADRVVMLREGRVDAIGTPSEILGIASVETGREAGSVISGRVLRRDPETGLFGIATRAGEVLLASEGLAIGKMVRLRIPAREVLLATQRPEGISALNVLEGHIAGIVPIRSGTMDIRVLCGGDIVHAQITEASVKRLSLAEGTHVFAVIKTVALDQA</sequence>
<feature type="domain" description="Mop" evidence="12">
    <location>
        <begin position="290"/>
        <end position="355"/>
    </location>
</feature>
<reference evidence="13" key="1">
    <citation type="journal article" date="2015" name="Int. J. Syst. Evol. Microbiol.">
        <title>Rhizobium oryzicola sp. nov., potential plant-growth-promoting endophytic bacteria isolated from rice roots.</title>
        <authorList>
            <person name="Zhang X.X."/>
            <person name="Gao J.S."/>
            <person name="Cao Y.H."/>
            <person name="Sheirdil R.A."/>
            <person name="Wang X.C."/>
            <person name="Zhang L."/>
        </authorList>
    </citation>
    <scope>NUCLEOTIDE SEQUENCE</scope>
    <source>
        <strain evidence="13">05753</strain>
    </source>
</reference>
<dbReference type="Pfam" id="PF00005">
    <property type="entry name" value="ABC_tran"/>
    <property type="match status" value="1"/>
</dbReference>
<dbReference type="Gene3D" id="2.40.50.100">
    <property type="match status" value="1"/>
</dbReference>
<dbReference type="InterPro" id="IPR005116">
    <property type="entry name" value="Transp-assoc_OB_typ1"/>
</dbReference>